<protein>
    <recommendedName>
        <fullName evidence="4">HMA domain-containing protein</fullName>
    </recommendedName>
</protein>
<dbReference type="EMBL" id="OY731402">
    <property type="protein sequence ID" value="CAJ1955885.1"/>
    <property type="molecule type" value="Genomic_DNA"/>
</dbReference>
<dbReference type="Gene3D" id="3.30.70.100">
    <property type="match status" value="1"/>
</dbReference>
<dbReference type="AlphaFoldDB" id="A0AA86T8E3"/>
<evidence type="ECO:0000256" key="1">
    <source>
        <dbReference type="SAM" id="MobiDB-lite"/>
    </source>
</evidence>
<proteinExistence type="predicted"/>
<keyword evidence="3" id="KW-1185">Reference proteome</keyword>
<evidence type="ECO:0000313" key="3">
    <source>
        <dbReference type="Proteomes" id="UP001189624"/>
    </source>
</evidence>
<feature type="compositionally biased region" description="Basic and acidic residues" evidence="1">
    <location>
        <begin position="1"/>
        <end position="22"/>
    </location>
</feature>
<evidence type="ECO:0008006" key="4">
    <source>
        <dbReference type="Google" id="ProtNLM"/>
    </source>
</evidence>
<evidence type="ECO:0000313" key="2">
    <source>
        <dbReference type="EMBL" id="CAJ1955885.1"/>
    </source>
</evidence>
<feature type="region of interest" description="Disordered" evidence="1">
    <location>
        <begin position="1"/>
        <end position="27"/>
    </location>
</feature>
<dbReference type="GO" id="GO:0046872">
    <property type="term" value="F:metal ion binding"/>
    <property type="evidence" value="ECO:0007669"/>
    <property type="project" value="InterPro"/>
</dbReference>
<dbReference type="SUPFAM" id="SSF55008">
    <property type="entry name" value="HMA, heavy metal-associated domain"/>
    <property type="match status" value="1"/>
</dbReference>
<dbReference type="InterPro" id="IPR036163">
    <property type="entry name" value="HMA_dom_sf"/>
</dbReference>
<gene>
    <name evidence="2" type="ORF">AYBTSS11_LOCUS16367</name>
</gene>
<name>A0AA86T8E3_9FABA</name>
<dbReference type="Gramene" id="rna-AYBTSS11_LOCUS16367">
    <property type="protein sequence ID" value="CAJ1955885.1"/>
    <property type="gene ID" value="gene-AYBTSS11_LOCUS16367"/>
</dbReference>
<reference evidence="2" key="1">
    <citation type="submission" date="2023-10" db="EMBL/GenBank/DDBJ databases">
        <authorList>
            <person name="Domelevo Entfellner J.-B."/>
        </authorList>
    </citation>
    <scope>NUCLEOTIDE SEQUENCE</scope>
</reference>
<accession>A0AA86T8E3</accession>
<dbReference type="Proteomes" id="UP001189624">
    <property type="component" value="Chromosome 5"/>
</dbReference>
<sequence length="62" mass="6872">MEKQAKKCDHGHINNKETKNDKTSSSNSTTIVLKIDMHCDECASKIIKCLRGSDDNSYAEGV</sequence>
<organism evidence="2 3">
    <name type="scientific">Sphenostylis stenocarpa</name>
    <dbReference type="NCBI Taxonomy" id="92480"/>
    <lineage>
        <taxon>Eukaryota</taxon>
        <taxon>Viridiplantae</taxon>
        <taxon>Streptophyta</taxon>
        <taxon>Embryophyta</taxon>
        <taxon>Tracheophyta</taxon>
        <taxon>Spermatophyta</taxon>
        <taxon>Magnoliopsida</taxon>
        <taxon>eudicotyledons</taxon>
        <taxon>Gunneridae</taxon>
        <taxon>Pentapetalae</taxon>
        <taxon>rosids</taxon>
        <taxon>fabids</taxon>
        <taxon>Fabales</taxon>
        <taxon>Fabaceae</taxon>
        <taxon>Papilionoideae</taxon>
        <taxon>50 kb inversion clade</taxon>
        <taxon>NPAAA clade</taxon>
        <taxon>indigoferoid/millettioid clade</taxon>
        <taxon>Phaseoleae</taxon>
        <taxon>Sphenostylis</taxon>
    </lineage>
</organism>